<keyword evidence="1" id="KW-0378">Hydrolase</keyword>
<evidence type="ECO:0000313" key="2">
    <source>
        <dbReference type="Proteomes" id="UP000268658"/>
    </source>
</evidence>
<accession>A0A3S4YZG7</accession>
<gene>
    <name evidence="1" type="ORF">NCTC10951_00015</name>
</gene>
<dbReference type="EC" id="3.6.3.-" evidence="1"/>
<dbReference type="EMBL" id="LR134477">
    <property type="protein sequence ID" value="VEI14162.1"/>
    <property type="molecule type" value="Genomic_DNA"/>
</dbReference>
<proteinExistence type="predicted"/>
<dbReference type="InterPro" id="IPR027417">
    <property type="entry name" value="P-loop_NTPase"/>
</dbReference>
<dbReference type="Proteomes" id="UP000268658">
    <property type="component" value="Chromosome"/>
</dbReference>
<keyword evidence="1" id="KW-0547">Nucleotide-binding</keyword>
<name>A0A3S4YZG7_ACTVI</name>
<evidence type="ECO:0000313" key="1">
    <source>
        <dbReference type="EMBL" id="VEI14162.1"/>
    </source>
</evidence>
<dbReference type="AlphaFoldDB" id="A0A3S4YZG7"/>
<sequence length="49" mass="5472">MGGTDVRDMPTAQLMEQLSMVFQDVYLFDDTLDANIHIGDPAADDDQVR</sequence>
<dbReference type="GO" id="GO:0016787">
    <property type="term" value="F:hydrolase activity"/>
    <property type="evidence" value="ECO:0007669"/>
    <property type="project" value="UniProtKB-KW"/>
</dbReference>
<keyword evidence="1" id="KW-0067">ATP-binding</keyword>
<dbReference type="GO" id="GO:0005524">
    <property type="term" value="F:ATP binding"/>
    <property type="evidence" value="ECO:0007669"/>
    <property type="project" value="UniProtKB-KW"/>
</dbReference>
<organism evidence="1 2">
    <name type="scientific">Actinomyces viscosus</name>
    <dbReference type="NCBI Taxonomy" id="1656"/>
    <lineage>
        <taxon>Bacteria</taxon>
        <taxon>Bacillati</taxon>
        <taxon>Actinomycetota</taxon>
        <taxon>Actinomycetes</taxon>
        <taxon>Actinomycetales</taxon>
        <taxon>Actinomycetaceae</taxon>
        <taxon>Actinomyces</taxon>
    </lineage>
</organism>
<dbReference type="SUPFAM" id="SSF52540">
    <property type="entry name" value="P-loop containing nucleoside triphosphate hydrolases"/>
    <property type="match status" value="1"/>
</dbReference>
<dbReference type="KEGG" id="avc:NCTC10951_00015"/>
<protein>
    <submittedName>
        <fullName evidence="1">Multidrug export ATP-binding/permease protein SAV1866</fullName>
        <ecNumber evidence="1">3.6.3.-</ecNumber>
    </submittedName>
</protein>
<dbReference type="Gene3D" id="3.40.50.300">
    <property type="entry name" value="P-loop containing nucleotide triphosphate hydrolases"/>
    <property type="match status" value="1"/>
</dbReference>
<reference evidence="1 2" key="1">
    <citation type="submission" date="2018-12" db="EMBL/GenBank/DDBJ databases">
        <authorList>
            <consortium name="Pathogen Informatics"/>
        </authorList>
    </citation>
    <scope>NUCLEOTIDE SEQUENCE [LARGE SCALE GENOMIC DNA]</scope>
    <source>
        <strain evidence="1 2">NCTC10951</strain>
    </source>
</reference>